<sequence length="72" mass="8417">MANIAPVEKHRRKKSNRRIGGNLEQEVPHRINTGLVRTPILFNYFASVFSAQSEKGYDFRLSNFRLKQPWSL</sequence>
<comment type="caution">
    <text evidence="1">The sequence shown here is derived from an EMBL/GenBank/DDBJ whole genome shotgun (WGS) entry which is preliminary data.</text>
</comment>
<gene>
    <name evidence="1" type="ORF">PQR01_07795</name>
</gene>
<evidence type="ECO:0000313" key="1">
    <source>
        <dbReference type="EMBL" id="MFM0103383.1"/>
    </source>
</evidence>
<name>A0ACC7N777_9BURK</name>
<reference evidence="1 2" key="1">
    <citation type="journal article" date="2024" name="Chem. Sci.">
        <title>Discovery of megapolipeptins by genome mining of a Burkholderiales bacteria collection.</title>
        <authorList>
            <person name="Paulo B.S."/>
            <person name="Recchia M.J.J."/>
            <person name="Lee S."/>
            <person name="Fergusson C.H."/>
            <person name="Romanowski S.B."/>
            <person name="Hernandez A."/>
            <person name="Krull N."/>
            <person name="Liu D.Y."/>
            <person name="Cavanagh H."/>
            <person name="Bos A."/>
            <person name="Gray C.A."/>
            <person name="Murphy B.T."/>
            <person name="Linington R.G."/>
            <person name="Eustaquio A.S."/>
        </authorList>
    </citation>
    <scope>NUCLEOTIDE SEQUENCE [LARGE SCALE GENOMIC DNA]</scope>
    <source>
        <strain evidence="1 2">RL18-126-BIB-B</strain>
    </source>
</reference>
<keyword evidence="2" id="KW-1185">Reference proteome</keyword>
<dbReference type="Proteomes" id="UP001629235">
    <property type="component" value="Unassembled WGS sequence"/>
</dbReference>
<dbReference type="EMBL" id="JAQQDW010000010">
    <property type="protein sequence ID" value="MFM0103383.1"/>
    <property type="molecule type" value="Genomic_DNA"/>
</dbReference>
<evidence type="ECO:0000313" key="2">
    <source>
        <dbReference type="Proteomes" id="UP001629235"/>
    </source>
</evidence>
<accession>A0ACC7N777</accession>
<proteinExistence type="predicted"/>
<organism evidence="1 2">
    <name type="scientific">Paraburkholderia rhynchosiae</name>
    <dbReference type="NCBI Taxonomy" id="487049"/>
    <lineage>
        <taxon>Bacteria</taxon>
        <taxon>Pseudomonadati</taxon>
        <taxon>Pseudomonadota</taxon>
        <taxon>Betaproteobacteria</taxon>
        <taxon>Burkholderiales</taxon>
        <taxon>Burkholderiaceae</taxon>
        <taxon>Paraburkholderia</taxon>
    </lineage>
</organism>
<protein>
    <submittedName>
        <fullName evidence="1">Uncharacterized protein</fullName>
    </submittedName>
</protein>